<feature type="transmembrane region" description="Helical" evidence="7">
    <location>
        <begin position="234"/>
        <end position="255"/>
    </location>
</feature>
<feature type="transmembrane region" description="Helical" evidence="7">
    <location>
        <begin position="27"/>
        <end position="47"/>
    </location>
</feature>
<evidence type="ECO:0000256" key="4">
    <source>
        <dbReference type="ARBA" id="ARBA00022692"/>
    </source>
</evidence>
<dbReference type="PANTHER" id="PTHR23513:SF11">
    <property type="entry name" value="STAPHYLOFERRIN A TRANSPORTER"/>
    <property type="match status" value="1"/>
</dbReference>
<evidence type="ECO:0000256" key="2">
    <source>
        <dbReference type="ARBA" id="ARBA00022448"/>
    </source>
</evidence>
<evidence type="ECO:0000256" key="7">
    <source>
        <dbReference type="SAM" id="Phobius"/>
    </source>
</evidence>
<feature type="transmembrane region" description="Helical" evidence="7">
    <location>
        <begin position="115"/>
        <end position="133"/>
    </location>
</feature>
<dbReference type="CDD" id="cd06173">
    <property type="entry name" value="MFS_MefA_like"/>
    <property type="match status" value="1"/>
</dbReference>
<keyword evidence="2" id="KW-0813">Transport</keyword>
<feature type="transmembrane region" description="Helical" evidence="7">
    <location>
        <begin position="88"/>
        <end position="109"/>
    </location>
</feature>
<dbReference type="RefSeq" id="WP_273687676.1">
    <property type="nucleotide sequence ID" value="NZ_CP117411.1"/>
</dbReference>
<evidence type="ECO:0000259" key="8">
    <source>
        <dbReference type="PROSITE" id="PS50850"/>
    </source>
</evidence>
<feature type="transmembrane region" description="Helical" evidence="7">
    <location>
        <begin position="174"/>
        <end position="200"/>
    </location>
</feature>
<dbReference type="PANTHER" id="PTHR23513">
    <property type="entry name" value="INTEGRAL MEMBRANE EFFLUX PROTEIN-RELATED"/>
    <property type="match status" value="1"/>
</dbReference>
<evidence type="ECO:0000256" key="3">
    <source>
        <dbReference type="ARBA" id="ARBA00022475"/>
    </source>
</evidence>
<dbReference type="Pfam" id="PF05977">
    <property type="entry name" value="MFS_3"/>
    <property type="match status" value="1"/>
</dbReference>
<organism evidence="9 10">
    <name type="scientific">Sphingomonas naphthae</name>
    <dbReference type="NCBI Taxonomy" id="1813468"/>
    <lineage>
        <taxon>Bacteria</taxon>
        <taxon>Pseudomonadati</taxon>
        <taxon>Pseudomonadota</taxon>
        <taxon>Alphaproteobacteria</taxon>
        <taxon>Sphingomonadales</taxon>
        <taxon>Sphingomonadaceae</taxon>
        <taxon>Sphingomonas</taxon>
    </lineage>
</organism>
<evidence type="ECO:0000256" key="5">
    <source>
        <dbReference type="ARBA" id="ARBA00022989"/>
    </source>
</evidence>
<reference evidence="9 10" key="1">
    <citation type="submission" date="2023-02" db="EMBL/GenBank/DDBJ databases">
        <title>Genome sequence of Sphingomonas naphthae.</title>
        <authorList>
            <person name="Kim S."/>
            <person name="Heo J."/>
            <person name="Kwon S.-W."/>
        </authorList>
    </citation>
    <scope>NUCLEOTIDE SEQUENCE [LARGE SCALE GENOMIC DNA]</scope>
    <source>
        <strain evidence="9 10">KACC 18716</strain>
    </source>
</reference>
<dbReference type="InterPro" id="IPR036259">
    <property type="entry name" value="MFS_trans_sf"/>
</dbReference>
<dbReference type="Proteomes" id="UP001220395">
    <property type="component" value="Chromosome"/>
</dbReference>
<feature type="transmembrane region" description="Helical" evidence="7">
    <location>
        <begin position="357"/>
        <end position="377"/>
    </location>
</feature>
<accession>A0ABY7TM26</accession>
<dbReference type="InterPro" id="IPR020846">
    <property type="entry name" value="MFS_dom"/>
</dbReference>
<dbReference type="InterPro" id="IPR010290">
    <property type="entry name" value="TM_effector"/>
</dbReference>
<dbReference type="PROSITE" id="PS50850">
    <property type="entry name" value="MFS"/>
    <property type="match status" value="1"/>
</dbReference>
<protein>
    <submittedName>
        <fullName evidence="9">MFS transporter</fullName>
    </submittedName>
</protein>
<gene>
    <name evidence="9" type="ORF">PQ455_17880</name>
</gene>
<keyword evidence="10" id="KW-1185">Reference proteome</keyword>
<dbReference type="Gene3D" id="1.20.1250.20">
    <property type="entry name" value="MFS general substrate transporter like domains"/>
    <property type="match status" value="1"/>
</dbReference>
<evidence type="ECO:0000256" key="6">
    <source>
        <dbReference type="ARBA" id="ARBA00023136"/>
    </source>
</evidence>
<comment type="subcellular location">
    <subcellularLocation>
        <location evidence="1">Cell membrane</location>
        <topology evidence="1">Multi-pass membrane protein</topology>
    </subcellularLocation>
</comment>
<evidence type="ECO:0000313" key="9">
    <source>
        <dbReference type="EMBL" id="WCT73450.1"/>
    </source>
</evidence>
<feature type="domain" description="Major facilitator superfamily (MFS) profile" evidence="8">
    <location>
        <begin position="23"/>
        <end position="408"/>
    </location>
</feature>
<evidence type="ECO:0000313" key="10">
    <source>
        <dbReference type="Proteomes" id="UP001220395"/>
    </source>
</evidence>
<feature type="transmembrane region" description="Helical" evidence="7">
    <location>
        <begin position="59"/>
        <end position="81"/>
    </location>
</feature>
<feature type="transmembrane region" description="Helical" evidence="7">
    <location>
        <begin position="383"/>
        <end position="404"/>
    </location>
</feature>
<evidence type="ECO:0000256" key="1">
    <source>
        <dbReference type="ARBA" id="ARBA00004651"/>
    </source>
</evidence>
<keyword evidence="3" id="KW-1003">Cell membrane</keyword>
<feature type="transmembrane region" description="Helical" evidence="7">
    <location>
        <begin position="322"/>
        <end position="345"/>
    </location>
</feature>
<proteinExistence type="predicted"/>
<dbReference type="EMBL" id="CP117411">
    <property type="protein sequence ID" value="WCT73450.1"/>
    <property type="molecule type" value="Genomic_DNA"/>
</dbReference>
<feature type="transmembrane region" description="Helical" evidence="7">
    <location>
        <begin position="297"/>
        <end position="316"/>
    </location>
</feature>
<sequence>MGDAAHGQSTTGWAALQPLRDKTFRSIWSASVLSNFGQLVLGVAAAWEMTRLASPEMVALVQTALMLPLMLVAVPAGAIADMFDRRKIAMAGLAFSTLAAATLTVLATLGLAGPWVLLAFCFLIGGGVALYSPAWQSSISEQVPAAHLPAAVSLGAVSYNIARSFGPAVGGAVVLAFGAKAAFATNALMYLPLLGAFYLWRRQHATPRLPPERLHRAIVSGLRYALHAPSVRVVMVRAAAFGTMSAGIAALTPLVARDLLHGNAGTYGLLLGATGIGSVGGALMVSDVRERLSPEAAVRIAMAVMGAMAVVAGLSHHLLLTAAALAIAGAASMLTISMLNVSVQLSVPRWVAARSLAWYQSSLTGGIAFGSWAWGAVTADHGVGIALMGSGVGMLLLPLLGLVIPIAKPMGDDTGIVEISHEPEVALAITARSGPVIVEIDYRVDPDEARIFYDAMLGLQGVRLRNGAFDWSIARDIADAALWTERFHFPTWQDYLRQRTRFTHADRTIQAVADRYNSLTGPGRVRRRLERPLGSVRWRAETPDPRNDTAIGLISP</sequence>
<dbReference type="SUPFAM" id="SSF103473">
    <property type="entry name" value="MFS general substrate transporter"/>
    <property type="match status" value="1"/>
</dbReference>
<feature type="transmembrane region" description="Helical" evidence="7">
    <location>
        <begin position="267"/>
        <end position="285"/>
    </location>
</feature>
<keyword evidence="4 7" id="KW-0812">Transmembrane</keyword>
<name>A0ABY7TM26_9SPHN</name>
<keyword evidence="6 7" id="KW-0472">Membrane</keyword>
<keyword evidence="5 7" id="KW-1133">Transmembrane helix</keyword>